<evidence type="ECO:0000256" key="1">
    <source>
        <dbReference type="SAM" id="MobiDB-lite"/>
    </source>
</evidence>
<feature type="region of interest" description="Disordered" evidence="1">
    <location>
        <begin position="1"/>
        <end position="29"/>
    </location>
</feature>
<accession>A0A3L6SU84</accession>
<comment type="caution">
    <text evidence="2">The sequence shown here is derived from an EMBL/GenBank/DDBJ whole genome shotgun (WGS) entry which is preliminary data.</text>
</comment>
<protein>
    <submittedName>
        <fullName evidence="2">Uncharacterized protein</fullName>
    </submittedName>
</protein>
<feature type="compositionally biased region" description="Polar residues" evidence="1">
    <location>
        <begin position="1"/>
        <end position="17"/>
    </location>
</feature>
<organism evidence="2 3">
    <name type="scientific">Panicum miliaceum</name>
    <name type="common">Proso millet</name>
    <name type="synonym">Broomcorn millet</name>
    <dbReference type="NCBI Taxonomy" id="4540"/>
    <lineage>
        <taxon>Eukaryota</taxon>
        <taxon>Viridiplantae</taxon>
        <taxon>Streptophyta</taxon>
        <taxon>Embryophyta</taxon>
        <taxon>Tracheophyta</taxon>
        <taxon>Spermatophyta</taxon>
        <taxon>Magnoliopsida</taxon>
        <taxon>Liliopsida</taxon>
        <taxon>Poales</taxon>
        <taxon>Poaceae</taxon>
        <taxon>PACMAD clade</taxon>
        <taxon>Panicoideae</taxon>
        <taxon>Panicodae</taxon>
        <taxon>Paniceae</taxon>
        <taxon>Panicinae</taxon>
        <taxon>Panicum</taxon>
        <taxon>Panicum sect. Panicum</taxon>
    </lineage>
</organism>
<evidence type="ECO:0000313" key="2">
    <source>
        <dbReference type="EMBL" id="RLN27877.1"/>
    </source>
</evidence>
<proteinExistence type="predicted"/>
<reference evidence="3" key="1">
    <citation type="journal article" date="2019" name="Nat. Commun.">
        <title>The genome of broomcorn millet.</title>
        <authorList>
            <person name="Zou C."/>
            <person name="Miki D."/>
            <person name="Li D."/>
            <person name="Tang Q."/>
            <person name="Xiao L."/>
            <person name="Rajput S."/>
            <person name="Deng P."/>
            <person name="Jia W."/>
            <person name="Huang R."/>
            <person name="Zhang M."/>
            <person name="Sun Y."/>
            <person name="Hu J."/>
            <person name="Fu X."/>
            <person name="Schnable P.S."/>
            <person name="Li F."/>
            <person name="Zhang H."/>
            <person name="Feng B."/>
            <person name="Zhu X."/>
            <person name="Liu R."/>
            <person name="Schnable J.C."/>
            <person name="Zhu J.-K."/>
            <person name="Zhang H."/>
        </authorList>
    </citation>
    <scope>NUCLEOTIDE SEQUENCE [LARGE SCALE GENOMIC DNA]</scope>
</reference>
<dbReference type="AlphaFoldDB" id="A0A3L6SU84"/>
<sequence length="231" mass="25641">MDHTMITQENQENNSEPTLIPVDKTDSSVTETETVVVEEYDMADPWMEAGLIGEHLGTLDKRPAQDDVVDSSVRTESGTSEMEIVVVEEWSEADDLMEGELSIETTKTQKEGPAQAQVFSRRIQRSGLSVLETAEARQAKKNLENSGNVSTDLENISLLKAKELAQAAIRMANEQKKLRSEQSNLGAEQAVEEIENPAKETISWKLLRSEKNRERAELMIAELGQAAGLRV</sequence>
<keyword evidence="3" id="KW-1185">Reference proteome</keyword>
<gene>
    <name evidence="2" type="ORF">C2845_PM05G14510</name>
</gene>
<evidence type="ECO:0000313" key="3">
    <source>
        <dbReference type="Proteomes" id="UP000275267"/>
    </source>
</evidence>
<dbReference type="EMBL" id="PQIB02000003">
    <property type="protein sequence ID" value="RLN27877.1"/>
    <property type="molecule type" value="Genomic_DNA"/>
</dbReference>
<name>A0A3L6SU84_PANMI</name>
<dbReference type="Proteomes" id="UP000275267">
    <property type="component" value="Unassembled WGS sequence"/>
</dbReference>